<dbReference type="CDD" id="cd04301">
    <property type="entry name" value="NAT_SF"/>
    <property type="match status" value="1"/>
</dbReference>
<name>A0ABU2JV98_9ACTN</name>
<keyword evidence="2" id="KW-0012">Acyltransferase</keyword>
<feature type="domain" description="N-acetyltransferase" evidence="1">
    <location>
        <begin position="27"/>
        <end position="115"/>
    </location>
</feature>
<dbReference type="PANTHER" id="PTHR31435:SF10">
    <property type="entry name" value="BSR4717 PROTEIN"/>
    <property type="match status" value="1"/>
</dbReference>
<dbReference type="InterPro" id="IPR016181">
    <property type="entry name" value="Acyl_CoA_acyltransferase"/>
</dbReference>
<keyword evidence="3" id="KW-1185">Reference proteome</keyword>
<dbReference type="EC" id="2.3.1.-" evidence="2"/>
<dbReference type="PANTHER" id="PTHR31435">
    <property type="entry name" value="PROTEIN NATD1"/>
    <property type="match status" value="1"/>
</dbReference>
<dbReference type="InterPro" id="IPR045057">
    <property type="entry name" value="Gcn5-rel_NAT"/>
</dbReference>
<dbReference type="EMBL" id="JAVREO010000012">
    <property type="protein sequence ID" value="MDT0268686.1"/>
    <property type="molecule type" value="Genomic_DNA"/>
</dbReference>
<evidence type="ECO:0000313" key="2">
    <source>
        <dbReference type="EMBL" id="MDT0268686.1"/>
    </source>
</evidence>
<dbReference type="InterPro" id="IPR031165">
    <property type="entry name" value="GNAT_YJDJ"/>
</dbReference>
<protein>
    <submittedName>
        <fullName evidence="2">GNAT family N-acetyltransferase</fullName>
        <ecNumber evidence="2">2.3.1.-</ecNumber>
    </submittedName>
</protein>
<dbReference type="GO" id="GO:0016746">
    <property type="term" value="F:acyltransferase activity"/>
    <property type="evidence" value="ECO:0007669"/>
    <property type="project" value="UniProtKB-KW"/>
</dbReference>
<dbReference type="Gene3D" id="3.40.630.30">
    <property type="match status" value="1"/>
</dbReference>
<comment type="caution">
    <text evidence="2">The sequence shown here is derived from an EMBL/GenBank/DDBJ whole genome shotgun (WGS) entry which is preliminary data.</text>
</comment>
<evidence type="ECO:0000313" key="3">
    <source>
        <dbReference type="Proteomes" id="UP001183410"/>
    </source>
</evidence>
<dbReference type="Pfam" id="PF14542">
    <property type="entry name" value="Acetyltransf_CG"/>
    <property type="match status" value="1"/>
</dbReference>
<dbReference type="SUPFAM" id="SSF55729">
    <property type="entry name" value="Acyl-CoA N-acyltransferases (Nat)"/>
    <property type="match status" value="1"/>
</dbReference>
<accession>A0ABU2JV98</accession>
<organism evidence="2 3">
    <name type="scientific">Streptomyces chisholmiae</name>
    <dbReference type="NCBI Taxonomy" id="3075540"/>
    <lineage>
        <taxon>Bacteria</taxon>
        <taxon>Bacillati</taxon>
        <taxon>Actinomycetota</taxon>
        <taxon>Actinomycetes</taxon>
        <taxon>Kitasatosporales</taxon>
        <taxon>Streptomycetaceae</taxon>
        <taxon>Streptomyces</taxon>
    </lineage>
</organism>
<sequence length="123" mass="13566">MHQPHAATVARDSDGRAVGGHMAIDVRDVPETKRYEARIDGGTEVAGFAAYMRTTELIAFLHTEVTPEHEGKGVGSALARTALDEARTANLRVLATCPFFAQWIARHPDYQDLLYQSRSRVSD</sequence>
<gene>
    <name evidence="2" type="ORF">RM844_20580</name>
</gene>
<reference evidence="3" key="1">
    <citation type="submission" date="2023-07" db="EMBL/GenBank/DDBJ databases">
        <title>30 novel species of actinomycetes from the DSMZ collection.</title>
        <authorList>
            <person name="Nouioui I."/>
        </authorList>
    </citation>
    <scope>NUCLEOTIDE SEQUENCE [LARGE SCALE GENOMIC DNA]</scope>
    <source>
        <strain evidence="3">DSM 44915</strain>
    </source>
</reference>
<proteinExistence type="predicted"/>
<keyword evidence="2" id="KW-0808">Transferase</keyword>
<dbReference type="Proteomes" id="UP001183410">
    <property type="component" value="Unassembled WGS sequence"/>
</dbReference>
<dbReference type="PROSITE" id="PS51729">
    <property type="entry name" value="GNAT_YJDJ"/>
    <property type="match status" value="1"/>
</dbReference>
<evidence type="ECO:0000259" key="1">
    <source>
        <dbReference type="PROSITE" id="PS51729"/>
    </source>
</evidence>